<proteinExistence type="predicted"/>
<feature type="signal peptide" evidence="2">
    <location>
        <begin position="1"/>
        <end position="20"/>
    </location>
</feature>
<comment type="caution">
    <text evidence="4">The sequence shown here is derived from an EMBL/GenBank/DDBJ whole genome shotgun (WGS) entry which is preliminary data.</text>
</comment>
<feature type="chain" id="PRO_5021396300" evidence="2">
    <location>
        <begin position="21"/>
        <end position="144"/>
    </location>
</feature>
<evidence type="ECO:0000313" key="4">
    <source>
        <dbReference type="EMBL" id="TGN40491.1"/>
    </source>
</evidence>
<gene>
    <name evidence="4" type="ORF">E5Q11_09515</name>
</gene>
<feature type="compositionally biased region" description="Polar residues" evidence="1">
    <location>
        <begin position="87"/>
        <end position="99"/>
    </location>
</feature>
<reference evidence="4 5" key="1">
    <citation type="submission" date="2019-04" db="EMBL/GenBank/DDBJ databases">
        <authorList>
            <person name="Park S."/>
            <person name="Yoon J.-H."/>
        </authorList>
    </citation>
    <scope>NUCLEOTIDE SEQUENCE [LARGE SCALE GENOMIC DNA]</scope>
    <source>
        <strain evidence="4 5">HJM-18</strain>
    </source>
</reference>
<sequence length="144" mass="16411">MPGRHFVFLYLWVLASPVSAELYTWTDDQGVTHYSDRAPVAQDSEQVTLGTSSVIPMAGNVRQSREVSAIRRDVQQALERDRPRQSRPANRDSSATETQCDGLARRISQIQQRLRAGYSNDRGNSLRRQRRELSQKHSRECILG</sequence>
<feature type="region of interest" description="Disordered" evidence="1">
    <location>
        <begin position="116"/>
        <end position="144"/>
    </location>
</feature>
<organism evidence="4 5">
    <name type="scientific">Marinobacter confluentis</name>
    <dbReference type="NCBI Taxonomy" id="1697557"/>
    <lineage>
        <taxon>Bacteria</taxon>
        <taxon>Pseudomonadati</taxon>
        <taxon>Pseudomonadota</taxon>
        <taxon>Gammaproteobacteria</taxon>
        <taxon>Pseudomonadales</taxon>
        <taxon>Marinobacteraceae</taxon>
        <taxon>Marinobacter</taxon>
    </lineage>
</organism>
<dbReference type="OrthoDB" id="7062774at2"/>
<dbReference type="AlphaFoldDB" id="A0A4Z1C2X7"/>
<name>A0A4Z1C2X7_9GAMM</name>
<dbReference type="Pfam" id="PF13511">
    <property type="entry name" value="DUF4124"/>
    <property type="match status" value="1"/>
</dbReference>
<dbReference type="InterPro" id="IPR025392">
    <property type="entry name" value="DUF4124"/>
</dbReference>
<evidence type="ECO:0000256" key="2">
    <source>
        <dbReference type="SAM" id="SignalP"/>
    </source>
</evidence>
<feature type="compositionally biased region" description="Basic and acidic residues" evidence="1">
    <location>
        <begin position="74"/>
        <end position="84"/>
    </location>
</feature>
<evidence type="ECO:0000256" key="1">
    <source>
        <dbReference type="SAM" id="MobiDB-lite"/>
    </source>
</evidence>
<dbReference type="EMBL" id="SRPF01000002">
    <property type="protein sequence ID" value="TGN40491.1"/>
    <property type="molecule type" value="Genomic_DNA"/>
</dbReference>
<feature type="domain" description="DUF4124" evidence="3">
    <location>
        <begin position="11"/>
        <end position="55"/>
    </location>
</feature>
<feature type="region of interest" description="Disordered" evidence="1">
    <location>
        <begin position="74"/>
        <end position="100"/>
    </location>
</feature>
<keyword evidence="2" id="KW-0732">Signal</keyword>
<keyword evidence="5" id="KW-1185">Reference proteome</keyword>
<dbReference type="Proteomes" id="UP000298325">
    <property type="component" value="Unassembled WGS sequence"/>
</dbReference>
<evidence type="ECO:0000259" key="3">
    <source>
        <dbReference type="Pfam" id="PF13511"/>
    </source>
</evidence>
<evidence type="ECO:0000313" key="5">
    <source>
        <dbReference type="Proteomes" id="UP000298325"/>
    </source>
</evidence>
<feature type="compositionally biased region" description="Basic and acidic residues" evidence="1">
    <location>
        <begin position="131"/>
        <end position="144"/>
    </location>
</feature>
<accession>A0A4Z1C2X7</accession>
<dbReference type="RefSeq" id="WP_135803153.1">
    <property type="nucleotide sequence ID" value="NZ_SRPF01000002.1"/>
</dbReference>
<protein>
    <submittedName>
        <fullName evidence="4">DUF4124 domain-containing protein</fullName>
    </submittedName>
</protein>